<comment type="similarity">
    <text evidence="3 11">Belongs to the UMP kinase family.</text>
</comment>
<keyword evidence="4 11" id="KW-0963">Cytoplasm</keyword>
<feature type="binding site" evidence="11">
    <location>
        <position position="162"/>
    </location>
    <ligand>
        <name>ATP</name>
        <dbReference type="ChEBI" id="CHEBI:30616"/>
    </ligand>
</feature>
<keyword evidence="5 11" id="KW-0808">Transferase</keyword>
<evidence type="ECO:0000313" key="13">
    <source>
        <dbReference type="EMBL" id="ACV69227.1"/>
    </source>
</evidence>
<organism evidence="13 14">
    <name type="scientific">Desulfohalobium retbaense (strain ATCC 49708 / DSM 5692 / JCM 16813 / HR100)</name>
    <dbReference type="NCBI Taxonomy" id="485915"/>
    <lineage>
        <taxon>Bacteria</taxon>
        <taxon>Pseudomonadati</taxon>
        <taxon>Thermodesulfobacteriota</taxon>
        <taxon>Desulfovibrionia</taxon>
        <taxon>Desulfovibrionales</taxon>
        <taxon>Desulfohalobiaceae</taxon>
        <taxon>Desulfohalobium</taxon>
    </lineage>
</organism>
<dbReference type="OrthoDB" id="9807458at2"/>
<feature type="binding site" evidence="11">
    <location>
        <position position="54"/>
    </location>
    <ligand>
        <name>UMP</name>
        <dbReference type="ChEBI" id="CHEBI:57865"/>
    </ligand>
</feature>
<name>C8X4K4_DESRD</name>
<keyword evidence="9 11" id="KW-0665">Pyrimidine biosynthesis</keyword>
<dbReference type="UniPathway" id="UPA00159">
    <property type="reaction ID" value="UER00275"/>
</dbReference>
<feature type="binding site" evidence="11">
    <location>
        <position position="59"/>
    </location>
    <ligand>
        <name>ATP</name>
        <dbReference type="ChEBI" id="CHEBI:30616"/>
    </ligand>
</feature>
<evidence type="ECO:0000256" key="4">
    <source>
        <dbReference type="ARBA" id="ARBA00022490"/>
    </source>
</evidence>
<evidence type="ECO:0000256" key="1">
    <source>
        <dbReference type="ARBA" id="ARBA00004496"/>
    </source>
</evidence>
<dbReference type="GO" id="GO:0033862">
    <property type="term" value="F:UMP kinase activity"/>
    <property type="evidence" value="ECO:0007669"/>
    <property type="project" value="UniProtKB-EC"/>
</dbReference>
<dbReference type="InterPro" id="IPR036393">
    <property type="entry name" value="AceGlu_kinase-like_sf"/>
</dbReference>
<dbReference type="EMBL" id="CP001734">
    <property type="protein sequence ID" value="ACV69227.1"/>
    <property type="molecule type" value="Genomic_DNA"/>
</dbReference>
<dbReference type="KEGG" id="drt:Dret_1943"/>
<dbReference type="eggNOG" id="COG0528">
    <property type="taxonomic scope" value="Bacteria"/>
</dbReference>
<sequence length="239" mass="25877">MTRMKYERVLLKLSGEALAGPYNFGIDPTTIKVISQEIVDVVEQGAEVALVIGGGNIFRGVSGSAKGMERSAADYMGMMATVMNAVAVQDNLEKLGLSTRVMSAITMREVAEPYIRRRAIRHLEKGRVVICAAGTGNPYFTTDTAAALRAMELGAQALLKATRVAGVYDKDPEQFPEAHLYKTLTYIQVLQEKLRVMDSAAISLCMDNDLPIIVFDLFEKGNIQRVTAGEAVGTLVQGG</sequence>
<dbReference type="Proteomes" id="UP000001052">
    <property type="component" value="Chromosome"/>
</dbReference>
<evidence type="ECO:0000256" key="6">
    <source>
        <dbReference type="ARBA" id="ARBA00022741"/>
    </source>
</evidence>
<evidence type="ECO:0000256" key="9">
    <source>
        <dbReference type="ARBA" id="ARBA00022975"/>
    </source>
</evidence>
<dbReference type="RefSeq" id="WP_015752370.1">
    <property type="nucleotide sequence ID" value="NC_013223.1"/>
</dbReference>
<comment type="function">
    <text evidence="11">Catalyzes the reversible phosphorylation of UMP to UDP.</text>
</comment>
<feature type="binding site" evidence="11">
    <location>
        <position position="55"/>
    </location>
    <ligand>
        <name>ATP</name>
        <dbReference type="ChEBI" id="CHEBI:30616"/>
    </ligand>
</feature>
<feature type="binding site" evidence="11">
    <location>
        <position position="74"/>
    </location>
    <ligand>
        <name>UMP</name>
        <dbReference type="ChEBI" id="CHEBI:57865"/>
    </ligand>
</feature>
<reference evidence="14" key="1">
    <citation type="submission" date="2009-09" db="EMBL/GenBank/DDBJ databases">
        <title>The complete chromosome of Desulfohalobium retbaense DSM 5692.</title>
        <authorList>
            <consortium name="US DOE Joint Genome Institute (JGI-PGF)"/>
            <person name="Lucas S."/>
            <person name="Copeland A."/>
            <person name="Lapidus A."/>
            <person name="Glavina del Rio T."/>
            <person name="Dalin E."/>
            <person name="Tice H."/>
            <person name="Bruce D."/>
            <person name="Goodwin L."/>
            <person name="Pitluck S."/>
            <person name="Kyrpides N."/>
            <person name="Mavromatis K."/>
            <person name="Ivanova N."/>
            <person name="Mikhailova N."/>
            <person name="Munk A.C."/>
            <person name="Brettin T."/>
            <person name="Detter J.C."/>
            <person name="Han C."/>
            <person name="Tapia R."/>
            <person name="Larimer F."/>
            <person name="Land M."/>
            <person name="Hauser L."/>
            <person name="Markowitz V."/>
            <person name="Cheng J.-F."/>
            <person name="Hugenholtz P."/>
            <person name="Woyke T."/>
            <person name="Wu D."/>
            <person name="Spring S."/>
            <person name="Klenk H.-P."/>
            <person name="Eisen J.A."/>
        </authorList>
    </citation>
    <scope>NUCLEOTIDE SEQUENCE [LARGE SCALE GENOMIC DNA]</scope>
    <source>
        <strain evidence="14">DSM 5692</strain>
    </source>
</reference>
<dbReference type="PANTHER" id="PTHR42833:SF4">
    <property type="entry name" value="URIDYLATE KINASE PUMPKIN, CHLOROPLASTIC"/>
    <property type="match status" value="1"/>
</dbReference>
<evidence type="ECO:0000256" key="10">
    <source>
        <dbReference type="ARBA" id="ARBA00047767"/>
    </source>
</evidence>
<evidence type="ECO:0000313" key="14">
    <source>
        <dbReference type="Proteomes" id="UP000001052"/>
    </source>
</evidence>
<dbReference type="NCBIfam" id="TIGR02075">
    <property type="entry name" value="pyrH_bact"/>
    <property type="match status" value="1"/>
</dbReference>
<dbReference type="PANTHER" id="PTHR42833">
    <property type="entry name" value="URIDYLATE KINASE"/>
    <property type="match status" value="1"/>
</dbReference>
<dbReference type="SUPFAM" id="SSF53633">
    <property type="entry name" value="Carbamate kinase-like"/>
    <property type="match status" value="1"/>
</dbReference>
<evidence type="ECO:0000259" key="12">
    <source>
        <dbReference type="Pfam" id="PF00696"/>
    </source>
</evidence>
<dbReference type="CDD" id="cd04254">
    <property type="entry name" value="AAK_UMPK-PyrH-Ec"/>
    <property type="match status" value="1"/>
</dbReference>
<comment type="subcellular location">
    <subcellularLocation>
        <location evidence="1 11">Cytoplasm</location>
    </subcellularLocation>
</comment>
<dbReference type="InterPro" id="IPR011817">
    <property type="entry name" value="Uridylate_kinase"/>
</dbReference>
<protein>
    <recommendedName>
        <fullName evidence="11">Uridylate kinase</fullName>
        <shortName evidence="11">UK</shortName>
        <ecNumber evidence="11">2.7.4.22</ecNumber>
    </recommendedName>
    <alternativeName>
        <fullName evidence="11">Uridine monophosphate kinase</fullName>
        <shortName evidence="11">UMP kinase</shortName>
        <shortName evidence="11">UMPK</shortName>
    </alternativeName>
</protein>
<feature type="binding site" evidence="11">
    <location>
        <position position="171"/>
    </location>
    <ligand>
        <name>ATP</name>
        <dbReference type="ChEBI" id="CHEBI:30616"/>
    </ligand>
</feature>
<feature type="binding site" evidence="11">
    <location>
        <begin position="135"/>
        <end position="142"/>
    </location>
    <ligand>
        <name>UMP</name>
        <dbReference type="ChEBI" id="CHEBI:57865"/>
    </ligand>
</feature>
<dbReference type="FunFam" id="3.40.1160.10:FF:000001">
    <property type="entry name" value="Uridylate kinase"/>
    <property type="match status" value="1"/>
</dbReference>
<keyword evidence="8 11" id="KW-0067">ATP-binding</keyword>
<comment type="subunit">
    <text evidence="11">Homohexamer.</text>
</comment>
<comment type="catalytic activity">
    <reaction evidence="10 11">
        <text>UMP + ATP = UDP + ADP</text>
        <dbReference type="Rhea" id="RHEA:24400"/>
        <dbReference type="ChEBI" id="CHEBI:30616"/>
        <dbReference type="ChEBI" id="CHEBI:57865"/>
        <dbReference type="ChEBI" id="CHEBI:58223"/>
        <dbReference type="ChEBI" id="CHEBI:456216"/>
        <dbReference type="EC" id="2.7.4.22"/>
    </reaction>
</comment>
<dbReference type="HAMAP" id="MF_01220_B">
    <property type="entry name" value="PyrH_B"/>
    <property type="match status" value="1"/>
</dbReference>
<dbReference type="GO" id="GO:0005524">
    <property type="term" value="F:ATP binding"/>
    <property type="evidence" value="ECO:0007669"/>
    <property type="project" value="UniProtKB-KW"/>
</dbReference>
<dbReference type="Gene3D" id="3.40.1160.10">
    <property type="entry name" value="Acetylglutamate kinase-like"/>
    <property type="match status" value="1"/>
</dbReference>
<gene>
    <name evidence="11" type="primary">pyrH</name>
    <name evidence="13" type="ordered locus">Dret_1943</name>
</gene>
<comment type="caution">
    <text evidence="11">Lacks conserved residue(s) required for the propagation of feature annotation.</text>
</comment>
<dbReference type="PIRSF" id="PIRSF005650">
    <property type="entry name" value="Uridylate_kin"/>
    <property type="match status" value="1"/>
</dbReference>
<feature type="domain" description="Aspartate/glutamate/uridylate kinase" evidence="12">
    <location>
        <begin position="8"/>
        <end position="216"/>
    </location>
</feature>
<evidence type="ECO:0000256" key="3">
    <source>
        <dbReference type="ARBA" id="ARBA00007614"/>
    </source>
</evidence>
<accession>C8X4K4</accession>
<dbReference type="InterPro" id="IPR015963">
    <property type="entry name" value="Uridylate_kinase_bac"/>
</dbReference>
<dbReference type="Pfam" id="PF00696">
    <property type="entry name" value="AA_kinase"/>
    <property type="match status" value="1"/>
</dbReference>
<dbReference type="EC" id="2.7.4.22" evidence="11"/>
<comment type="pathway">
    <text evidence="2 11">Pyrimidine metabolism; CTP biosynthesis via de novo pathway; UDP from UMP (UMPK route): step 1/1.</text>
</comment>
<evidence type="ECO:0000256" key="2">
    <source>
        <dbReference type="ARBA" id="ARBA00004791"/>
    </source>
</evidence>
<dbReference type="STRING" id="485915.Dret_1943"/>
<keyword evidence="7 11" id="KW-0418">Kinase</keyword>
<evidence type="ECO:0000256" key="11">
    <source>
        <dbReference type="HAMAP-Rule" id="MF_01220"/>
    </source>
</evidence>
<comment type="activity regulation">
    <text evidence="11">Inhibited by UTP.</text>
</comment>
<keyword evidence="6 11" id="KW-0547">Nucleotide-binding</keyword>
<dbReference type="GO" id="GO:0005737">
    <property type="term" value="C:cytoplasm"/>
    <property type="evidence" value="ECO:0007669"/>
    <property type="project" value="UniProtKB-SubCell"/>
</dbReference>
<proteinExistence type="inferred from homology"/>
<evidence type="ECO:0000256" key="8">
    <source>
        <dbReference type="ARBA" id="ARBA00022840"/>
    </source>
</evidence>
<reference evidence="13 14" key="2">
    <citation type="journal article" date="2010" name="Stand. Genomic Sci.">
        <title>Complete genome sequence of Desulfohalobium retbaense type strain (HR(100)).</title>
        <authorList>
            <person name="Spring S."/>
            <person name="Nolan M."/>
            <person name="Lapidus A."/>
            <person name="Glavina Del Rio T."/>
            <person name="Copeland A."/>
            <person name="Tice H."/>
            <person name="Cheng J.F."/>
            <person name="Lucas S."/>
            <person name="Land M."/>
            <person name="Chen F."/>
            <person name="Bruce D."/>
            <person name="Goodwin L."/>
            <person name="Pitluck S."/>
            <person name="Ivanova N."/>
            <person name="Mavromatis K."/>
            <person name="Mikhailova N."/>
            <person name="Pati A."/>
            <person name="Chen A."/>
            <person name="Palaniappan K."/>
            <person name="Hauser L."/>
            <person name="Chang Y.J."/>
            <person name="Jeffries C.D."/>
            <person name="Munk C."/>
            <person name="Kiss H."/>
            <person name="Chain P."/>
            <person name="Han C."/>
            <person name="Brettin T."/>
            <person name="Detter J.C."/>
            <person name="Schuler E."/>
            <person name="Goker M."/>
            <person name="Rohde M."/>
            <person name="Bristow J."/>
            <person name="Eisen J.A."/>
            <person name="Markowitz V."/>
            <person name="Hugenholtz P."/>
            <person name="Kyrpides N.C."/>
            <person name="Klenk H.P."/>
        </authorList>
    </citation>
    <scope>NUCLEOTIDE SEQUENCE [LARGE SCALE GENOMIC DNA]</scope>
    <source>
        <strain evidence="13 14">DSM 5692</strain>
    </source>
</reference>
<dbReference type="GO" id="GO:0006225">
    <property type="term" value="P:UDP biosynthetic process"/>
    <property type="evidence" value="ECO:0007669"/>
    <property type="project" value="TreeGrafter"/>
</dbReference>
<feature type="binding site" evidence="11">
    <location>
        <begin position="12"/>
        <end position="15"/>
    </location>
    <ligand>
        <name>ATP</name>
        <dbReference type="ChEBI" id="CHEBI:30616"/>
    </ligand>
</feature>
<feature type="binding site" evidence="11">
    <location>
        <position position="168"/>
    </location>
    <ligand>
        <name>ATP</name>
        <dbReference type="ChEBI" id="CHEBI:30616"/>
    </ligand>
</feature>
<dbReference type="InterPro" id="IPR001048">
    <property type="entry name" value="Asp/Glu/Uridylate_kinase"/>
</dbReference>
<evidence type="ECO:0000256" key="7">
    <source>
        <dbReference type="ARBA" id="ARBA00022777"/>
    </source>
</evidence>
<evidence type="ECO:0000256" key="5">
    <source>
        <dbReference type="ARBA" id="ARBA00022679"/>
    </source>
</evidence>
<dbReference type="GO" id="GO:0044210">
    <property type="term" value="P:'de novo' CTP biosynthetic process"/>
    <property type="evidence" value="ECO:0007669"/>
    <property type="project" value="UniProtKB-UniRule"/>
</dbReference>
<keyword evidence="14" id="KW-1185">Reference proteome</keyword>
<dbReference type="AlphaFoldDB" id="C8X4K4"/>
<dbReference type="HOGENOM" id="CLU_033861_0_0_7"/>